<comment type="similarity">
    <text evidence="1">Belongs to the zinc-containing alcohol dehydrogenase family.</text>
</comment>
<gene>
    <name evidence="4" type="ORF">DL762_006083</name>
</gene>
<dbReference type="SUPFAM" id="SSF50129">
    <property type="entry name" value="GroES-like"/>
    <property type="match status" value="1"/>
</dbReference>
<dbReference type="Gene3D" id="3.40.50.720">
    <property type="entry name" value="NAD(P)-binding Rossmann-like Domain"/>
    <property type="match status" value="1"/>
</dbReference>
<keyword evidence="2" id="KW-0560">Oxidoreductase</keyword>
<protein>
    <recommendedName>
        <fullName evidence="3">Enoyl reductase (ER) domain-containing protein</fullName>
    </recommendedName>
</protein>
<reference evidence="4 5" key="1">
    <citation type="submission" date="2018-06" db="EMBL/GenBank/DDBJ databases">
        <title>Complete Genomes of Monosporascus.</title>
        <authorList>
            <person name="Robinson A.J."/>
            <person name="Natvig D.O."/>
        </authorList>
    </citation>
    <scope>NUCLEOTIDE SEQUENCE [LARGE SCALE GENOMIC DNA]</scope>
    <source>
        <strain evidence="4 5">CBS 609.92</strain>
    </source>
</reference>
<dbReference type="InterPro" id="IPR047122">
    <property type="entry name" value="Trans-enoyl_RdTase-like"/>
</dbReference>
<dbReference type="Pfam" id="PF08240">
    <property type="entry name" value="ADH_N"/>
    <property type="match status" value="1"/>
</dbReference>
<dbReference type="CDD" id="cd08249">
    <property type="entry name" value="enoyl_reductase_like"/>
    <property type="match status" value="1"/>
</dbReference>
<keyword evidence="5" id="KW-1185">Reference proteome</keyword>
<evidence type="ECO:0000259" key="3">
    <source>
        <dbReference type="SMART" id="SM00829"/>
    </source>
</evidence>
<evidence type="ECO:0000313" key="4">
    <source>
        <dbReference type="EMBL" id="RYO83492.1"/>
    </source>
</evidence>
<evidence type="ECO:0000256" key="1">
    <source>
        <dbReference type="ARBA" id="ARBA00008072"/>
    </source>
</evidence>
<dbReference type="InterPro" id="IPR011032">
    <property type="entry name" value="GroES-like_sf"/>
</dbReference>
<dbReference type="PANTHER" id="PTHR45348:SF2">
    <property type="entry name" value="ZINC-TYPE ALCOHOL DEHYDROGENASE-LIKE PROTEIN C2E1P3.01"/>
    <property type="match status" value="1"/>
</dbReference>
<dbReference type="SUPFAM" id="SSF51735">
    <property type="entry name" value="NAD(P)-binding Rossmann-fold domains"/>
    <property type="match status" value="1"/>
</dbReference>
<feature type="domain" description="Enoyl reductase (ER)" evidence="3">
    <location>
        <begin position="37"/>
        <end position="365"/>
    </location>
</feature>
<dbReference type="Gene3D" id="3.90.180.10">
    <property type="entry name" value="Medium-chain alcohol dehydrogenases, catalytic domain"/>
    <property type="match status" value="1"/>
</dbReference>
<dbReference type="InterPro" id="IPR036291">
    <property type="entry name" value="NAD(P)-bd_dom_sf"/>
</dbReference>
<comment type="caution">
    <text evidence="4">The sequence shown here is derived from an EMBL/GenBank/DDBJ whole genome shotgun (WGS) entry which is preliminary data.</text>
</comment>
<dbReference type="Proteomes" id="UP000294003">
    <property type="component" value="Unassembled WGS sequence"/>
</dbReference>
<dbReference type="InterPro" id="IPR020843">
    <property type="entry name" value="ER"/>
</dbReference>
<organism evidence="4 5">
    <name type="scientific">Monosporascus cannonballus</name>
    <dbReference type="NCBI Taxonomy" id="155416"/>
    <lineage>
        <taxon>Eukaryota</taxon>
        <taxon>Fungi</taxon>
        <taxon>Dikarya</taxon>
        <taxon>Ascomycota</taxon>
        <taxon>Pezizomycotina</taxon>
        <taxon>Sordariomycetes</taxon>
        <taxon>Xylariomycetidae</taxon>
        <taxon>Xylariales</taxon>
        <taxon>Xylariales incertae sedis</taxon>
        <taxon>Monosporascus</taxon>
    </lineage>
</organism>
<name>A0ABY0H2Z9_9PEZI</name>
<dbReference type="PANTHER" id="PTHR45348">
    <property type="entry name" value="HYPOTHETICAL OXIDOREDUCTASE (EUROFUNG)"/>
    <property type="match status" value="1"/>
</dbReference>
<dbReference type="SMART" id="SM00829">
    <property type="entry name" value="PKS_ER"/>
    <property type="match status" value="1"/>
</dbReference>
<evidence type="ECO:0000313" key="5">
    <source>
        <dbReference type="Proteomes" id="UP000294003"/>
    </source>
</evidence>
<evidence type="ECO:0000256" key="2">
    <source>
        <dbReference type="ARBA" id="ARBA00023002"/>
    </source>
</evidence>
<dbReference type="EMBL" id="QJNS01000186">
    <property type="protein sequence ID" value="RYO83492.1"/>
    <property type="molecule type" value="Genomic_DNA"/>
</dbReference>
<sequence length="371" mass="39182">MTSNSSSPESDRLTLKSGISSASCIERTKATKALLVSEVGKPVTLVSDRLIPEPGANQVQVKVTVAGLNPHDEKSRDQGLLITSLPSILTNDVVGRVTKLGQGATNTVIGDRIVYQASLAPGSTQNGLQEYAIADLGALAKILDSITDDEAATLPTNIIAPLVALFETLQILAPWSPAAKGFDYANAAILIVGGGSNCGRFGVQLAKLAGIGRIVVVGGDEAELKSFEATHVIDRQAGYETVLAHIRDIVGDDLVYAYDAVNPPDGQLLALNALSSHKQGALARLLPRDPVDESKILGKKAGFNVRDVFGSSYQHPRLAGGFWSRVMGYIEAGQIKPLAYDVKKGLLASNVNEVLDAYKDGKAVTKTHIHL</sequence>
<accession>A0ABY0H2Z9</accession>
<dbReference type="InterPro" id="IPR013154">
    <property type="entry name" value="ADH-like_N"/>
</dbReference>
<proteinExistence type="inferred from homology"/>